<sequence>MLNLFLPNKHVKSIFDIEPTFLQAEGKKGIIIDLDNTLVPWNVSHATDEVITWLKKMDDANIKVTIFSNNNEERVTVFAEPLGTPFIYQARKPLQRAFKRAKIQMELETDEIVVIGDQLLTDILGGNKAGFYTILVVPIVQSDAPITKFNRNVERLILNYFYRKGKLTRRMTDGE</sequence>
<dbReference type="SUPFAM" id="SSF56784">
    <property type="entry name" value="HAD-like"/>
    <property type="match status" value="1"/>
</dbReference>
<protein>
    <recommendedName>
        <fullName evidence="3">YqeG family HAD IIIA-type phosphatase</fullName>
    </recommendedName>
</protein>
<dbReference type="InterPro" id="IPR006549">
    <property type="entry name" value="HAD-SF_hydro_IIIA"/>
</dbReference>
<name>A0A2V3VXA0_9BACI</name>
<dbReference type="CDD" id="cd16416">
    <property type="entry name" value="HAD_BsYqeG-like"/>
    <property type="match status" value="1"/>
</dbReference>
<gene>
    <name evidence="1" type="ORF">DFR56_10781</name>
</gene>
<dbReference type="InterPro" id="IPR006439">
    <property type="entry name" value="HAD-SF_hydro_IA"/>
</dbReference>
<reference evidence="1 2" key="1">
    <citation type="submission" date="2018-05" db="EMBL/GenBank/DDBJ databases">
        <title>Genomic Encyclopedia of Type Strains, Phase IV (KMG-IV): sequencing the most valuable type-strain genomes for metagenomic binning, comparative biology and taxonomic classification.</title>
        <authorList>
            <person name="Goeker M."/>
        </authorList>
    </citation>
    <scope>NUCLEOTIDE SEQUENCE [LARGE SCALE GENOMIC DNA]</scope>
    <source>
        <strain evidence="1 2">DSM 28556</strain>
    </source>
</reference>
<dbReference type="InterPro" id="IPR036412">
    <property type="entry name" value="HAD-like_sf"/>
</dbReference>
<dbReference type="InterPro" id="IPR010021">
    <property type="entry name" value="PGPP1/Gep4"/>
</dbReference>
<dbReference type="Pfam" id="PF13242">
    <property type="entry name" value="Hydrolase_like"/>
    <property type="match status" value="1"/>
</dbReference>
<evidence type="ECO:0000313" key="1">
    <source>
        <dbReference type="EMBL" id="PXW86562.1"/>
    </source>
</evidence>
<organism evidence="1 2">
    <name type="scientific">Pseudogracilibacillus auburnensis</name>
    <dbReference type="NCBI Taxonomy" id="1494959"/>
    <lineage>
        <taxon>Bacteria</taxon>
        <taxon>Bacillati</taxon>
        <taxon>Bacillota</taxon>
        <taxon>Bacilli</taxon>
        <taxon>Bacillales</taxon>
        <taxon>Bacillaceae</taxon>
        <taxon>Pseudogracilibacillus</taxon>
    </lineage>
</organism>
<evidence type="ECO:0000313" key="2">
    <source>
        <dbReference type="Proteomes" id="UP000247978"/>
    </source>
</evidence>
<dbReference type="Proteomes" id="UP000247978">
    <property type="component" value="Unassembled WGS sequence"/>
</dbReference>
<accession>A0A2V3VXA0</accession>
<dbReference type="NCBIfam" id="TIGR01549">
    <property type="entry name" value="HAD-SF-IA-v1"/>
    <property type="match status" value="1"/>
</dbReference>
<dbReference type="AlphaFoldDB" id="A0A2V3VXA0"/>
<dbReference type="Gene3D" id="3.40.50.1000">
    <property type="entry name" value="HAD superfamily/HAD-like"/>
    <property type="match status" value="1"/>
</dbReference>
<dbReference type="NCBIfam" id="TIGR01668">
    <property type="entry name" value="YqeG_hyp_ppase"/>
    <property type="match status" value="1"/>
</dbReference>
<dbReference type="GO" id="GO:0008962">
    <property type="term" value="F:phosphatidylglycerophosphatase activity"/>
    <property type="evidence" value="ECO:0007669"/>
    <property type="project" value="InterPro"/>
</dbReference>
<evidence type="ECO:0008006" key="3">
    <source>
        <dbReference type="Google" id="ProtNLM"/>
    </source>
</evidence>
<dbReference type="EMBL" id="QJJQ01000007">
    <property type="protein sequence ID" value="PXW86562.1"/>
    <property type="molecule type" value="Genomic_DNA"/>
</dbReference>
<dbReference type="NCBIfam" id="TIGR01662">
    <property type="entry name" value="HAD-SF-IIIA"/>
    <property type="match status" value="1"/>
</dbReference>
<dbReference type="OrthoDB" id="9787572at2"/>
<proteinExistence type="predicted"/>
<keyword evidence="2" id="KW-1185">Reference proteome</keyword>
<comment type="caution">
    <text evidence="1">The sequence shown here is derived from an EMBL/GenBank/DDBJ whole genome shotgun (WGS) entry which is preliminary data.</text>
</comment>
<dbReference type="RefSeq" id="WP_110395467.1">
    <property type="nucleotide sequence ID" value="NZ_JBHUHB010000001.1"/>
</dbReference>
<dbReference type="InterPro" id="IPR023214">
    <property type="entry name" value="HAD_sf"/>
</dbReference>